<dbReference type="EMBL" id="BPLR01001249">
    <property type="protein sequence ID" value="GIZ01070.1"/>
    <property type="molecule type" value="Genomic_DNA"/>
</dbReference>
<accession>A0AAV4Y3P4</accession>
<proteinExistence type="predicted"/>
<evidence type="ECO:0000313" key="2">
    <source>
        <dbReference type="Proteomes" id="UP001054945"/>
    </source>
</evidence>
<evidence type="ECO:0000313" key="1">
    <source>
        <dbReference type="EMBL" id="GIZ01070.1"/>
    </source>
</evidence>
<keyword evidence="2" id="KW-1185">Reference proteome</keyword>
<dbReference type="AlphaFoldDB" id="A0AAV4Y3P4"/>
<organism evidence="1 2">
    <name type="scientific">Caerostris extrusa</name>
    <name type="common">Bark spider</name>
    <name type="synonym">Caerostris bankana</name>
    <dbReference type="NCBI Taxonomy" id="172846"/>
    <lineage>
        <taxon>Eukaryota</taxon>
        <taxon>Metazoa</taxon>
        <taxon>Ecdysozoa</taxon>
        <taxon>Arthropoda</taxon>
        <taxon>Chelicerata</taxon>
        <taxon>Arachnida</taxon>
        <taxon>Araneae</taxon>
        <taxon>Araneomorphae</taxon>
        <taxon>Entelegynae</taxon>
        <taxon>Araneoidea</taxon>
        <taxon>Araneidae</taxon>
        <taxon>Caerostris</taxon>
    </lineage>
</organism>
<protein>
    <submittedName>
        <fullName evidence="1">Uncharacterized protein</fullName>
    </submittedName>
</protein>
<comment type="caution">
    <text evidence="1">The sequence shown here is derived from an EMBL/GenBank/DDBJ whole genome shotgun (WGS) entry which is preliminary data.</text>
</comment>
<name>A0AAV4Y3P4_CAEEX</name>
<reference evidence="1 2" key="1">
    <citation type="submission" date="2021-06" db="EMBL/GenBank/DDBJ databases">
        <title>Caerostris extrusa draft genome.</title>
        <authorList>
            <person name="Kono N."/>
            <person name="Arakawa K."/>
        </authorList>
    </citation>
    <scope>NUCLEOTIDE SEQUENCE [LARGE SCALE GENOMIC DNA]</scope>
</reference>
<sequence length="102" mass="11655">MLQSPKQKYIHLKQREFGTHEATEHTYQSWREPIFHQLVLAGYIHPPGAFSWTFSASFIQNFNEIPASNDVCKILCAHSLPPPLNTPNSPPLKRFPSLCNPL</sequence>
<dbReference type="Proteomes" id="UP001054945">
    <property type="component" value="Unassembled WGS sequence"/>
</dbReference>
<gene>
    <name evidence="1" type="ORF">CEXT_271181</name>
</gene>